<keyword evidence="1" id="KW-0472">Membrane</keyword>
<comment type="caution">
    <text evidence="2">The sequence shown here is derived from an EMBL/GenBank/DDBJ whole genome shotgun (WGS) entry which is preliminary data.</text>
</comment>
<dbReference type="Proteomes" id="UP001234581">
    <property type="component" value="Unassembled WGS sequence"/>
</dbReference>
<dbReference type="AlphaFoldDB" id="A0AAD7Y5A3"/>
<dbReference type="EMBL" id="JARTCD010000001">
    <property type="protein sequence ID" value="KAJ8664134.1"/>
    <property type="molecule type" value="Genomic_DNA"/>
</dbReference>
<gene>
    <name evidence="2" type="ORF">O0I10_000413</name>
</gene>
<keyword evidence="1" id="KW-0812">Transmembrane</keyword>
<evidence type="ECO:0000256" key="1">
    <source>
        <dbReference type="SAM" id="Phobius"/>
    </source>
</evidence>
<protein>
    <submittedName>
        <fullName evidence="2">Uncharacterized protein</fullName>
    </submittedName>
</protein>
<evidence type="ECO:0000313" key="2">
    <source>
        <dbReference type="EMBL" id="KAJ8664134.1"/>
    </source>
</evidence>
<reference evidence="2 3" key="1">
    <citation type="submission" date="2023-03" db="EMBL/GenBank/DDBJ databases">
        <title>Genome sequence of Lichtheimia ornata CBS 291.66.</title>
        <authorList>
            <person name="Mohabir J.T."/>
            <person name="Shea T.P."/>
            <person name="Kurbessoian T."/>
            <person name="Berby B."/>
            <person name="Fontaine J."/>
            <person name="Livny J."/>
            <person name="Gnirke A."/>
            <person name="Stajich J.E."/>
            <person name="Cuomo C.A."/>
        </authorList>
    </citation>
    <scope>NUCLEOTIDE SEQUENCE [LARGE SCALE GENOMIC DNA]</scope>
    <source>
        <strain evidence="2">CBS 291.66</strain>
    </source>
</reference>
<dbReference type="GeneID" id="83207835"/>
<dbReference type="RefSeq" id="XP_058349046.1">
    <property type="nucleotide sequence ID" value="XM_058480523.1"/>
</dbReference>
<evidence type="ECO:0000313" key="3">
    <source>
        <dbReference type="Proteomes" id="UP001234581"/>
    </source>
</evidence>
<accession>A0AAD7Y5A3</accession>
<name>A0AAD7Y5A3_9FUNG</name>
<proteinExistence type="predicted"/>
<organism evidence="2 3">
    <name type="scientific">Lichtheimia ornata</name>
    <dbReference type="NCBI Taxonomy" id="688661"/>
    <lineage>
        <taxon>Eukaryota</taxon>
        <taxon>Fungi</taxon>
        <taxon>Fungi incertae sedis</taxon>
        <taxon>Mucoromycota</taxon>
        <taxon>Mucoromycotina</taxon>
        <taxon>Mucoromycetes</taxon>
        <taxon>Mucorales</taxon>
        <taxon>Lichtheimiaceae</taxon>
        <taxon>Lichtheimia</taxon>
    </lineage>
</organism>
<feature type="transmembrane region" description="Helical" evidence="1">
    <location>
        <begin position="16"/>
        <end position="39"/>
    </location>
</feature>
<sequence length="127" mass="14431">MNVFYEWIVSATNNSIHIFGAISTLILIHLVLPIACNLVNLLKQDPPSIDHVSNKEQVYTFGVSKLLIISWLRLSAIPLMDLYNYTRLMDGPCHQQAMRTRVDIFGVTKVIYASPQGIHRQAAFDFQ</sequence>
<keyword evidence="3" id="KW-1185">Reference proteome</keyword>
<keyword evidence="1" id="KW-1133">Transmembrane helix</keyword>